<dbReference type="InterPro" id="IPR013083">
    <property type="entry name" value="Znf_RING/FYVE/PHD"/>
</dbReference>
<evidence type="ECO:0000313" key="9">
    <source>
        <dbReference type="Proteomes" id="UP001281003"/>
    </source>
</evidence>
<feature type="compositionally biased region" description="Polar residues" evidence="6">
    <location>
        <begin position="486"/>
        <end position="512"/>
    </location>
</feature>
<dbReference type="PROSITE" id="PS01359">
    <property type="entry name" value="ZF_PHD_1"/>
    <property type="match status" value="1"/>
</dbReference>
<dbReference type="InterPro" id="IPR011011">
    <property type="entry name" value="Znf_FYVE_PHD"/>
</dbReference>
<feature type="compositionally biased region" description="Polar residues" evidence="6">
    <location>
        <begin position="82"/>
        <end position="93"/>
    </location>
</feature>
<dbReference type="GO" id="GO:0048188">
    <property type="term" value="C:Set1C/COMPASS complex"/>
    <property type="evidence" value="ECO:0007669"/>
    <property type="project" value="InterPro"/>
</dbReference>
<dbReference type="InterPro" id="IPR037869">
    <property type="entry name" value="Spp1/CFP1"/>
</dbReference>
<feature type="compositionally biased region" description="Low complexity" evidence="6">
    <location>
        <begin position="469"/>
        <end position="482"/>
    </location>
</feature>
<dbReference type="GO" id="GO:0045893">
    <property type="term" value="P:positive regulation of DNA-templated transcription"/>
    <property type="evidence" value="ECO:0007669"/>
    <property type="project" value="TreeGrafter"/>
</dbReference>
<keyword evidence="2" id="KW-0479">Metal-binding</keyword>
<dbReference type="SMART" id="SM00249">
    <property type="entry name" value="PHD"/>
    <property type="match status" value="1"/>
</dbReference>
<feature type="compositionally biased region" description="Polar residues" evidence="6">
    <location>
        <begin position="370"/>
        <end position="379"/>
    </location>
</feature>
<dbReference type="PANTHER" id="PTHR46174">
    <property type="entry name" value="CXXC-TYPE ZINC FINGER PROTEIN 1"/>
    <property type="match status" value="1"/>
</dbReference>
<dbReference type="EMBL" id="JAUTDP010000003">
    <property type="protein sequence ID" value="KAK3401213.1"/>
    <property type="molecule type" value="Genomic_DNA"/>
</dbReference>
<keyword evidence="3" id="KW-0863">Zinc-finger</keyword>
<dbReference type="GO" id="GO:0008270">
    <property type="term" value="F:zinc ion binding"/>
    <property type="evidence" value="ECO:0007669"/>
    <property type="project" value="UniProtKB-KW"/>
</dbReference>
<dbReference type="Gene3D" id="3.30.40.10">
    <property type="entry name" value="Zinc/RING finger domain, C3HC4 (zinc finger)"/>
    <property type="match status" value="1"/>
</dbReference>
<keyword evidence="9" id="KW-1185">Reference proteome</keyword>
<evidence type="ECO:0000259" key="7">
    <source>
        <dbReference type="SMART" id="SM00249"/>
    </source>
</evidence>
<feature type="region of interest" description="Disordered" evidence="6">
    <location>
        <begin position="774"/>
        <end position="829"/>
    </location>
</feature>
<dbReference type="SUPFAM" id="SSF57903">
    <property type="entry name" value="FYVE/PHD zinc finger"/>
    <property type="match status" value="1"/>
</dbReference>
<evidence type="ECO:0000256" key="2">
    <source>
        <dbReference type="ARBA" id="ARBA00022723"/>
    </source>
</evidence>
<dbReference type="PANTHER" id="PTHR46174:SF1">
    <property type="entry name" value="CXXC-TYPE ZINC FINGER PROTEIN 1"/>
    <property type="match status" value="1"/>
</dbReference>
<evidence type="ECO:0000256" key="4">
    <source>
        <dbReference type="ARBA" id="ARBA00022833"/>
    </source>
</evidence>
<feature type="region of interest" description="Disordered" evidence="6">
    <location>
        <begin position="1"/>
        <end position="37"/>
    </location>
</feature>
<evidence type="ECO:0000313" key="8">
    <source>
        <dbReference type="EMBL" id="KAK3401213.1"/>
    </source>
</evidence>
<feature type="compositionally biased region" description="Polar residues" evidence="6">
    <location>
        <begin position="666"/>
        <end position="675"/>
    </location>
</feature>
<comment type="caution">
    <text evidence="8">The sequence shown here is derived from an EMBL/GenBank/DDBJ whole genome shotgun (WGS) entry which is preliminary data.</text>
</comment>
<dbReference type="Pfam" id="PF20826">
    <property type="entry name" value="PHD_5"/>
    <property type="match status" value="1"/>
</dbReference>
<feature type="region of interest" description="Disordered" evidence="6">
    <location>
        <begin position="64"/>
        <end position="130"/>
    </location>
</feature>
<dbReference type="InterPro" id="IPR001965">
    <property type="entry name" value="Znf_PHD"/>
</dbReference>
<dbReference type="AlphaFoldDB" id="A0AAE0UEK6"/>
<feature type="compositionally biased region" description="Acidic residues" evidence="6">
    <location>
        <begin position="555"/>
        <end position="565"/>
    </location>
</feature>
<keyword evidence="4" id="KW-0862">Zinc</keyword>
<name>A0AAE0UEK6_SORBR</name>
<protein>
    <recommendedName>
        <fullName evidence="7">Zinc finger PHD-type domain-containing protein</fullName>
    </recommendedName>
</protein>
<feature type="domain" description="Zinc finger PHD-type" evidence="7">
    <location>
        <begin position="717"/>
        <end position="765"/>
    </location>
</feature>
<evidence type="ECO:0000256" key="3">
    <source>
        <dbReference type="ARBA" id="ARBA00022771"/>
    </source>
</evidence>
<evidence type="ECO:0000256" key="5">
    <source>
        <dbReference type="ARBA" id="ARBA00023242"/>
    </source>
</evidence>
<dbReference type="Proteomes" id="UP001281003">
    <property type="component" value="Unassembled WGS sequence"/>
</dbReference>
<proteinExistence type="predicted"/>
<feature type="region of interest" description="Disordered" evidence="6">
    <location>
        <begin position="538"/>
        <end position="580"/>
    </location>
</feature>
<feature type="region of interest" description="Disordered" evidence="6">
    <location>
        <begin position="364"/>
        <end position="513"/>
    </location>
</feature>
<feature type="compositionally biased region" description="Basic and acidic residues" evidence="6">
    <location>
        <begin position="394"/>
        <end position="411"/>
    </location>
</feature>
<feature type="region of interest" description="Disordered" evidence="6">
    <location>
        <begin position="654"/>
        <end position="675"/>
    </location>
</feature>
<gene>
    <name evidence="8" type="ORF">B0T20DRAFT_163216</name>
</gene>
<reference evidence="8" key="2">
    <citation type="submission" date="2023-07" db="EMBL/GenBank/DDBJ databases">
        <authorList>
            <consortium name="Lawrence Berkeley National Laboratory"/>
            <person name="Haridas S."/>
            <person name="Hensen N."/>
            <person name="Bonometti L."/>
            <person name="Westerberg I."/>
            <person name="Brannstrom I.O."/>
            <person name="Guillou S."/>
            <person name="Cros-Aarteil S."/>
            <person name="Calhoun S."/>
            <person name="Kuo A."/>
            <person name="Mondo S."/>
            <person name="Pangilinan J."/>
            <person name="Riley R."/>
            <person name="LaButti K."/>
            <person name="Andreopoulos B."/>
            <person name="Lipzen A."/>
            <person name="Chen C."/>
            <person name="Yanf M."/>
            <person name="Daum C."/>
            <person name="Ng V."/>
            <person name="Clum A."/>
            <person name="Steindorff A."/>
            <person name="Ohm R."/>
            <person name="Martin F."/>
            <person name="Silar P."/>
            <person name="Natvig D."/>
            <person name="Lalanne C."/>
            <person name="Gautier V."/>
            <person name="Ament-velasquez S.L."/>
            <person name="Kruys A."/>
            <person name="Hutchinson M.I."/>
            <person name="Powell A.J."/>
            <person name="Barry K."/>
            <person name="Miller A.N."/>
            <person name="Grigoriev I.V."/>
            <person name="Debuchy R."/>
            <person name="Gladieux P."/>
            <person name="Thoren M.H."/>
            <person name="Johannesson H."/>
        </authorList>
    </citation>
    <scope>NUCLEOTIDE SEQUENCE</scope>
    <source>
        <strain evidence="8">FGSC 1904</strain>
    </source>
</reference>
<feature type="compositionally biased region" description="Polar residues" evidence="6">
    <location>
        <begin position="782"/>
        <end position="795"/>
    </location>
</feature>
<evidence type="ECO:0000256" key="1">
    <source>
        <dbReference type="ARBA" id="ARBA00004123"/>
    </source>
</evidence>
<dbReference type="InterPro" id="IPR019786">
    <property type="entry name" value="Zinc_finger_PHD-type_CS"/>
</dbReference>
<evidence type="ECO:0000256" key="6">
    <source>
        <dbReference type="SAM" id="MobiDB-lite"/>
    </source>
</evidence>
<reference evidence="8" key="1">
    <citation type="journal article" date="2023" name="Mol. Phylogenet. Evol.">
        <title>Genome-scale phylogeny and comparative genomics of the fungal order Sordariales.</title>
        <authorList>
            <person name="Hensen N."/>
            <person name="Bonometti L."/>
            <person name="Westerberg I."/>
            <person name="Brannstrom I.O."/>
            <person name="Guillou S."/>
            <person name="Cros-Aarteil S."/>
            <person name="Calhoun S."/>
            <person name="Haridas S."/>
            <person name="Kuo A."/>
            <person name="Mondo S."/>
            <person name="Pangilinan J."/>
            <person name="Riley R."/>
            <person name="LaButti K."/>
            <person name="Andreopoulos B."/>
            <person name="Lipzen A."/>
            <person name="Chen C."/>
            <person name="Yan M."/>
            <person name="Daum C."/>
            <person name="Ng V."/>
            <person name="Clum A."/>
            <person name="Steindorff A."/>
            <person name="Ohm R.A."/>
            <person name="Martin F."/>
            <person name="Silar P."/>
            <person name="Natvig D.O."/>
            <person name="Lalanne C."/>
            <person name="Gautier V."/>
            <person name="Ament-Velasquez S.L."/>
            <person name="Kruys A."/>
            <person name="Hutchinson M.I."/>
            <person name="Powell A.J."/>
            <person name="Barry K."/>
            <person name="Miller A.N."/>
            <person name="Grigoriev I.V."/>
            <person name="Debuchy R."/>
            <person name="Gladieux P."/>
            <person name="Hiltunen Thoren M."/>
            <person name="Johannesson H."/>
        </authorList>
    </citation>
    <scope>NUCLEOTIDE SEQUENCE</scope>
    <source>
        <strain evidence="8">FGSC 1904</strain>
    </source>
</reference>
<sequence length="829" mass="88627">MSGDQLACSFGGQTVQPPTPIRTPISNNTSHLLHTPKANKNYAEDTTGWTPGFAKEYSLFINNTPGYPGEAEGPSEEFGSTKPATTSSGQKGSLSADRADAGLTVSANSSSNPARLLPPPEPLFGSSLPREPLVTTSFNSLASQLPHPAQASSNQKILLDTVALDHTQTVTPPPSRHKGERKLATRLDASVMQNDQEFVQQGFLETSHHSDMGSYVTNQGDLFNFQLTETTTGDFANQQPFWETDPSLEGMDIDFNGASSSLFRQEPHPPSRPMNSLNWETSAPNHFIPENVLVNGGRVVSGGGSEHVMVSQAPMQALIASSADQSMYTGTYATAIDNSFGIINTGVDPGLLFSRPSSASMDTSLDAVAQGSSRQNHQGSLAGIQGASVAKVPSRGELHRSASEREMEPRKKDKVRATSPVKPIGRPGLGRSLSENRGKRPGSRTILPALAPAPRPQSQLSSGAGLGISRSVFSHPSRSSGRLSPLKSSHQRLPSLTSIPEAGSSRTRTQAKFTIDENGRARVETTLFVECDNTLAVRKRTSSQSVGGRRRWGSECDESSEDDEPIIIPSRNSSFSIPDPRKSRTSFHSFSHSQPNFSFSAQSTASFGSVRSGGSFHGLGDESDEEIPLNEMTPTSKMSGDAVNELLKLREDRMRQKPSPTKIRRFTSSSHSNSTGTVASMNFASRFTASPTALTETSLTTPSSSATASISTKRAVRCICKAPGLDPGNAFMVQCESCEMWLHGKCVKIPNQRVMPSIYICAYCANLKTTPRGQRNGGNNGVFSSSSRTVKQSAVTGKGTPLEGTTVRPVSGSSLGSPLAHKSSFKSFR</sequence>
<comment type="subcellular location">
    <subcellularLocation>
        <location evidence="1">Nucleus</location>
    </subcellularLocation>
</comment>
<keyword evidence="5" id="KW-0539">Nucleus</keyword>
<organism evidence="8 9">
    <name type="scientific">Sordaria brevicollis</name>
    <dbReference type="NCBI Taxonomy" id="83679"/>
    <lineage>
        <taxon>Eukaryota</taxon>
        <taxon>Fungi</taxon>
        <taxon>Dikarya</taxon>
        <taxon>Ascomycota</taxon>
        <taxon>Pezizomycotina</taxon>
        <taxon>Sordariomycetes</taxon>
        <taxon>Sordariomycetidae</taxon>
        <taxon>Sordariales</taxon>
        <taxon>Sordariaceae</taxon>
        <taxon>Sordaria</taxon>
    </lineage>
</organism>
<accession>A0AAE0UEK6</accession>